<protein>
    <submittedName>
        <fullName evidence="14">SDR family NAD(P)-dependent oxidoreductase</fullName>
    </submittedName>
</protein>
<dbReference type="Pfam" id="PF08659">
    <property type="entry name" value="KR"/>
    <property type="match status" value="1"/>
</dbReference>
<dbReference type="SMART" id="SM00823">
    <property type="entry name" value="PKS_PP"/>
    <property type="match status" value="1"/>
</dbReference>
<feature type="domain" description="Ketosynthase family 3 (KS3)" evidence="12">
    <location>
        <begin position="32"/>
        <end position="459"/>
    </location>
</feature>
<dbReference type="InterPro" id="IPR014031">
    <property type="entry name" value="Ketoacyl_synth_C"/>
</dbReference>
<dbReference type="InterPro" id="IPR006162">
    <property type="entry name" value="Ppantetheine_attach_site"/>
</dbReference>
<organism evidence="14 15">
    <name type="scientific">Dactylosporangium cerinum</name>
    <dbReference type="NCBI Taxonomy" id="1434730"/>
    <lineage>
        <taxon>Bacteria</taxon>
        <taxon>Bacillati</taxon>
        <taxon>Actinomycetota</taxon>
        <taxon>Actinomycetes</taxon>
        <taxon>Micromonosporales</taxon>
        <taxon>Micromonosporaceae</taxon>
        <taxon>Dactylosporangium</taxon>
    </lineage>
</organism>
<evidence type="ECO:0000256" key="2">
    <source>
        <dbReference type="ARBA" id="ARBA00004792"/>
    </source>
</evidence>
<name>A0ABV9VZ49_9ACTN</name>
<dbReference type="Pfam" id="PF00550">
    <property type="entry name" value="PP-binding"/>
    <property type="match status" value="1"/>
</dbReference>
<dbReference type="InterPro" id="IPR032821">
    <property type="entry name" value="PKS_assoc"/>
</dbReference>
<dbReference type="InterPro" id="IPR050091">
    <property type="entry name" value="PKS_NRPS_Biosynth_Enz"/>
</dbReference>
<evidence type="ECO:0000256" key="6">
    <source>
        <dbReference type="ARBA" id="ARBA00023194"/>
    </source>
</evidence>
<keyword evidence="6" id="KW-0045">Antibiotic biosynthesis</keyword>
<keyword evidence="7" id="KW-0511">Multifunctional enzyme</keyword>
<dbReference type="PROSITE" id="PS52019">
    <property type="entry name" value="PKS_MFAS_DH"/>
    <property type="match status" value="1"/>
</dbReference>
<dbReference type="InterPro" id="IPR055123">
    <property type="entry name" value="SpnB-like_Rossmann"/>
</dbReference>
<dbReference type="SUPFAM" id="SSF47336">
    <property type="entry name" value="ACP-like"/>
    <property type="match status" value="1"/>
</dbReference>
<keyword evidence="5" id="KW-0808">Transferase</keyword>
<dbReference type="Gene3D" id="3.40.50.720">
    <property type="entry name" value="NAD(P)-binding Rossmann-like Domain"/>
    <property type="match status" value="1"/>
</dbReference>
<keyword evidence="4" id="KW-0597">Phosphoprotein</keyword>
<dbReference type="InterPro" id="IPR009081">
    <property type="entry name" value="PP-bd_ACP"/>
</dbReference>
<keyword evidence="15" id="KW-1185">Reference proteome</keyword>
<evidence type="ECO:0000256" key="1">
    <source>
        <dbReference type="ARBA" id="ARBA00001957"/>
    </source>
</evidence>
<dbReference type="Pfam" id="PF21089">
    <property type="entry name" value="PKS_DH_N"/>
    <property type="match status" value="1"/>
</dbReference>
<evidence type="ECO:0000256" key="10">
    <source>
        <dbReference type="SAM" id="MobiDB-lite"/>
    </source>
</evidence>
<feature type="region of interest" description="N-terminal hotdog fold" evidence="9">
    <location>
        <begin position="932"/>
        <end position="1057"/>
    </location>
</feature>
<feature type="region of interest" description="C-terminal hotdog fold" evidence="9">
    <location>
        <begin position="1067"/>
        <end position="1201"/>
    </location>
</feature>
<feature type="region of interest" description="Disordered" evidence="10">
    <location>
        <begin position="1031"/>
        <end position="1059"/>
    </location>
</feature>
<dbReference type="InterPro" id="IPR018201">
    <property type="entry name" value="Ketoacyl_synth_AS"/>
</dbReference>
<feature type="non-terminal residue" evidence="14">
    <location>
        <position position="2151"/>
    </location>
</feature>
<dbReference type="InterPro" id="IPR036299">
    <property type="entry name" value="Polyketide_synth_docking_sf"/>
</dbReference>
<dbReference type="Pfam" id="PF22953">
    <property type="entry name" value="SpnB_Rossmann"/>
    <property type="match status" value="1"/>
</dbReference>
<dbReference type="SMART" id="SM00822">
    <property type="entry name" value="PKS_KR"/>
    <property type="match status" value="1"/>
</dbReference>
<dbReference type="InterPro" id="IPR014043">
    <property type="entry name" value="Acyl_transferase_dom"/>
</dbReference>
<dbReference type="PROSITE" id="PS52004">
    <property type="entry name" value="KS3_2"/>
    <property type="match status" value="2"/>
</dbReference>
<dbReference type="InterPro" id="IPR020807">
    <property type="entry name" value="PKS_DH"/>
</dbReference>
<dbReference type="PROSITE" id="PS00012">
    <property type="entry name" value="PHOSPHOPANTETHEINE"/>
    <property type="match status" value="1"/>
</dbReference>
<dbReference type="Pfam" id="PF14765">
    <property type="entry name" value="PS-DH"/>
    <property type="match status" value="1"/>
</dbReference>
<dbReference type="EMBL" id="JBHSIU010000035">
    <property type="protein sequence ID" value="MFC5001384.1"/>
    <property type="molecule type" value="Genomic_DNA"/>
</dbReference>
<dbReference type="InterPro" id="IPR049900">
    <property type="entry name" value="PKS_mFAS_DH"/>
</dbReference>
<dbReference type="InterPro" id="IPR014030">
    <property type="entry name" value="Ketoacyl_synth_N"/>
</dbReference>
<dbReference type="InterPro" id="IPR042104">
    <property type="entry name" value="PKS_dehydratase_sf"/>
</dbReference>
<dbReference type="PROSITE" id="PS00606">
    <property type="entry name" value="KS3_1"/>
    <property type="match status" value="2"/>
</dbReference>
<dbReference type="CDD" id="cd00833">
    <property type="entry name" value="PKS"/>
    <property type="match status" value="2"/>
</dbReference>
<dbReference type="SUPFAM" id="SSF52151">
    <property type="entry name" value="FabD/lysophospholipase-like"/>
    <property type="match status" value="1"/>
</dbReference>
<dbReference type="RefSeq" id="WP_380118396.1">
    <property type="nucleotide sequence ID" value="NZ_JBHSIU010000035.1"/>
</dbReference>
<dbReference type="InterPro" id="IPR057326">
    <property type="entry name" value="KR_dom"/>
</dbReference>
<sequence length="2151" mass="222165">MNEDRLRDYLKRVTTELHQTRQRLVEAESAAREPIAIIGMACRYPGGVSTPEQLWDVVAGEVDAITPFPENRGWDTAALYDPDPEHTGTSYAREGGFLHDADLFDPAFFGISPREALSIDPQHRLLLETSWEAMERAGITPESLRGSDTGVFAGVMYNDYGSRLQERTPAGFEGFIGTGNAGSIASGRVAYTFGFEGPAVTVDTACSSSLVAMHVACQALRNEECGLALAGGVAVMATPSTFIDFSRQRGLAPDGRCKSFAEAADGVAWAEGAGILLLERLSDARRNGHPVLAVISGSALNQDGTSSQLTAPNGPSQQRVIRQALANARLTSDQIDVVEAHGTGTTLGDPIEAQALLATYGRERPADRPLQLGSVKSNIGHTQAAAGAASVIKIVQAMAHGILPKSLHIDAPSSHVDWSEGAVELLTEARPWPETGQPRRAAVSSFGISGTNAHLILEEAPADQPADQPAAEPVRPVPGPWVLSAKTEPALRAQAARLRDHLDTHPDADPATIGSALATTRTRFTHRAAIVADGPDELRQALDALAAGEPSAAVVTGTAAGSARTVFVFPGQGSQWAGMAAELLETAPVFRDRLLQCAAALRPHTGWDVLDVLTGHPDAPPLERADVVQPVLFAVMVSLAELWRSAGVRPDAVVGHSQGEIAAACVAGALSLQDAALLVALRSRALAAIAGRGGMASIPLPAAEVAALLTDEGDRLGIAAVNGPTSTVVSGDAEPLAALIARCEADGVRARRIPVDYASHGAHVEAIEEELIGLLAGIRPEAAAVPFYSTVTGGQFDTTGLDARYWYTNLRRTVRYEAAVQSLQAAGFRVFIEVSPHPVLTVATQETLDAAAPGASATGSLRRDDGGLRRFHTSLGQAHTAGAEVDWSVFHGTAPVRADELPTYGFVRQRYWLDVPTGGGNAADLGLRPSGHPLLGAAVTLADSDGHLFTGRLSLNAHPWLADHAVLGDALLPGTALADLALHAAEQAGADRIEELILHAPLTLPASGAVQVQLQVGAPGPDGTRALSIHSRPADDDADPGWTRHVTGTAGTGGTEPAGLQVWPPAGDPVDLADFYPSLADTGLGYGPVFQGVRAVWRDTTTVYAEVALPPDTETEGYGIHPALLDAALHPIALAHERDTVRLPFSFAGMRLHATGARAARVRIIPAGDDSVTVALFDPDGAPVATIDALVTRPVSAAQLAAARPAGRQPLYAVEWIPRELPGVADTAAVTLLDGDGPVDAAAATLLDGDGPVGVADGGVVAVRVVAGAHPADHEPVRQSLRVLHRWLGTEARIVLLTRGAVSTRADEDVRDLPAAAVWGLVRSAQAEHPDRIVLVDAADDPGPALLARIAAGDEPQVAVRDGRLLVPRATAVTGGDGTPPALDPDGTVLITGGTGTLGRLLATHLVANYGVTRLLLTGRRGADAPGSAELRDALAAQGADVTIAACDLADRDAVAGLLGTVPEAHPLTAVVHAAGVLDDGIITALDEDRLDAVLRPKVDGAWHLHELTAGAGLAAFVLYSSAAGTLGSPGQANYAAGNAYLDALAAHRHAHGLPAVSLAWGLWAESSGMTGALGDGDRSRLARGGVLPLDATDGLALLDAALAAGRPAVAPVRLDLPALRTLAGAGRLPAMLRGLVRAPARQAALSASDAGGLAGRLAGLTPGAREQLLLDLVRGHVAGVLAYGAADAVDTDLAFAELGFDSLTAVELRNRLTIATGLRLPATLVFDYPTPATLAAHLGAQLLGAGPAAGVPTGAGHPSAEPVAIVAMSCRYPGGVSSPDELWRLLADGVDAISGFPAGRGWDLDGLYDADPDAPGRSYARHGGFLYDADRFDADFFGITPREALAIDPQQRLLLEASWEAFEAAGIDPAVLRGSPTGVFAGVMYGDYGARLINRVPDDVEGYVGNGSAGSVASGRIAYTFGLEGPAVTVDTACSSSLVAMHLAGQALRSGECDLALAGGVTVMATPGLFTEFSRQRGLAPDGRCKSFSAAADGAGFAEGVGMVLLERLSDAQRNGHPVLAVIRGSAVNQDGASNGLTAPNGPSQQRVIRQALANARLTSSDVDAVEAHGTGTTLGDPIEAQALLATYGQNRPAGRPLWLGSIKSNIGHAQAAAGVGGVIKMVQAMRNGVLPRTLHVDEPSPHVDWTAGN</sequence>
<evidence type="ECO:0000313" key="14">
    <source>
        <dbReference type="EMBL" id="MFC5001384.1"/>
    </source>
</evidence>
<dbReference type="InterPro" id="IPR016039">
    <property type="entry name" value="Thiolase-like"/>
</dbReference>
<feature type="domain" description="PKS/mFAS DH" evidence="13">
    <location>
        <begin position="932"/>
        <end position="1201"/>
    </location>
</feature>
<dbReference type="PROSITE" id="PS50075">
    <property type="entry name" value="CARRIER"/>
    <property type="match status" value="1"/>
</dbReference>
<dbReference type="InterPro" id="IPR016036">
    <property type="entry name" value="Malonyl_transacylase_ACP-bd"/>
</dbReference>
<dbReference type="Gene3D" id="3.40.47.10">
    <property type="match status" value="2"/>
</dbReference>
<dbReference type="SMART" id="SM01294">
    <property type="entry name" value="PKS_PP_betabranch"/>
    <property type="match status" value="1"/>
</dbReference>
<dbReference type="InterPro" id="IPR013968">
    <property type="entry name" value="PKS_KR"/>
</dbReference>
<proteinExistence type="predicted"/>
<dbReference type="SUPFAM" id="SSF55048">
    <property type="entry name" value="Probable ACP-binding domain of malonyl-CoA ACP transacylase"/>
    <property type="match status" value="1"/>
</dbReference>
<comment type="pathway">
    <text evidence="2">Antibiotic biosynthesis.</text>
</comment>
<feature type="active site" description="Proton donor; for dehydratase activity" evidence="9">
    <location>
        <position position="1126"/>
    </location>
</feature>
<evidence type="ECO:0000256" key="4">
    <source>
        <dbReference type="ARBA" id="ARBA00022553"/>
    </source>
</evidence>
<dbReference type="InterPro" id="IPR016035">
    <property type="entry name" value="Acyl_Trfase/lysoPLipase"/>
</dbReference>
<dbReference type="InterPro" id="IPR020841">
    <property type="entry name" value="PKS_Beta-ketoAc_synthase_dom"/>
</dbReference>
<comment type="caution">
    <text evidence="14">The sequence shown here is derived from an EMBL/GenBank/DDBJ whole genome shotgun (WGS) entry which is preliminary data.</text>
</comment>
<dbReference type="InterPro" id="IPR036736">
    <property type="entry name" value="ACP-like_sf"/>
</dbReference>
<evidence type="ECO:0000256" key="3">
    <source>
        <dbReference type="ARBA" id="ARBA00022450"/>
    </source>
</evidence>
<dbReference type="Gene3D" id="3.30.70.3290">
    <property type="match status" value="1"/>
</dbReference>
<dbReference type="Gene3D" id="3.40.366.10">
    <property type="entry name" value="Malonyl-Coenzyme A Acyl Carrier Protein, domain 2"/>
    <property type="match status" value="1"/>
</dbReference>
<dbReference type="InterPro" id="IPR036291">
    <property type="entry name" value="NAD(P)-bd_dom_sf"/>
</dbReference>
<keyword evidence="8" id="KW-0012">Acyltransferase</keyword>
<dbReference type="InterPro" id="IPR001227">
    <property type="entry name" value="Ac_transferase_dom_sf"/>
</dbReference>
<dbReference type="Pfam" id="PF08990">
    <property type="entry name" value="Docking"/>
    <property type="match status" value="1"/>
</dbReference>
<dbReference type="InterPro" id="IPR049551">
    <property type="entry name" value="PKS_DH_C"/>
</dbReference>
<dbReference type="Gene3D" id="1.10.1200.10">
    <property type="entry name" value="ACP-like"/>
    <property type="match status" value="1"/>
</dbReference>
<dbReference type="SMART" id="SM00827">
    <property type="entry name" value="PKS_AT"/>
    <property type="match status" value="1"/>
</dbReference>
<accession>A0ABV9VZ49</accession>
<dbReference type="Gene3D" id="3.10.129.110">
    <property type="entry name" value="Polyketide synthase dehydratase"/>
    <property type="match status" value="1"/>
</dbReference>
<dbReference type="InterPro" id="IPR015083">
    <property type="entry name" value="NorB/c/GfsB-D-like_docking"/>
</dbReference>
<keyword evidence="3" id="KW-0596">Phosphopantetheine</keyword>
<evidence type="ECO:0000256" key="5">
    <source>
        <dbReference type="ARBA" id="ARBA00022679"/>
    </source>
</evidence>
<dbReference type="PANTHER" id="PTHR43775:SF51">
    <property type="entry name" value="INACTIVE PHENOLPHTHIOCEROL SYNTHESIS POLYKETIDE SYNTHASE TYPE I PKS1-RELATED"/>
    <property type="match status" value="1"/>
</dbReference>
<dbReference type="SUPFAM" id="SSF101173">
    <property type="entry name" value="Docking domain B of the erythromycin polyketide synthase (DEBS)"/>
    <property type="match status" value="1"/>
</dbReference>
<dbReference type="Pfam" id="PF00109">
    <property type="entry name" value="ketoacyl-synt"/>
    <property type="match status" value="2"/>
</dbReference>
<evidence type="ECO:0000256" key="7">
    <source>
        <dbReference type="ARBA" id="ARBA00023268"/>
    </source>
</evidence>
<dbReference type="Pfam" id="PF00698">
    <property type="entry name" value="Acyl_transf_1"/>
    <property type="match status" value="1"/>
</dbReference>
<dbReference type="PANTHER" id="PTHR43775">
    <property type="entry name" value="FATTY ACID SYNTHASE"/>
    <property type="match status" value="1"/>
</dbReference>
<evidence type="ECO:0000256" key="9">
    <source>
        <dbReference type="PROSITE-ProRule" id="PRU01363"/>
    </source>
</evidence>
<dbReference type="Proteomes" id="UP001595912">
    <property type="component" value="Unassembled WGS sequence"/>
</dbReference>
<dbReference type="SMART" id="SM00825">
    <property type="entry name" value="PKS_KS"/>
    <property type="match status" value="2"/>
</dbReference>
<evidence type="ECO:0000256" key="8">
    <source>
        <dbReference type="ARBA" id="ARBA00023315"/>
    </source>
</evidence>
<feature type="domain" description="Ketosynthase family 3 (KS3)" evidence="12">
    <location>
        <begin position="1761"/>
        <end position="2151"/>
    </location>
</feature>
<dbReference type="Pfam" id="PF16197">
    <property type="entry name" value="KAsynt_C_assoc"/>
    <property type="match status" value="1"/>
</dbReference>
<dbReference type="SUPFAM" id="SSF51735">
    <property type="entry name" value="NAD(P)-binding Rossmann-fold domains"/>
    <property type="match status" value="2"/>
</dbReference>
<feature type="active site" description="Proton acceptor; for dehydratase activity" evidence="9">
    <location>
        <position position="964"/>
    </location>
</feature>
<comment type="cofactor">
    <cofactor evidence="1">
        <name>pantetheine 4'-phosphate</name>
        <dbReference type="ChEBI" id="CHEBI:47942"/>
    </cofactor>
</comment>
<dbReference type="SUPFAM" id="SSF53901">
    <property type="entry name" value="Thiolase-like"/>
    <property type="match status" value="2"/>
</dbReference>
<feature type="domain" description="Carrier" evidence="11">
    <location>
        <begin position="1668"/>
        <end position="1743"/>
    </location>
</feature>
<dbReference type="InterPro" id="IPR020806">
    <property type="entry name" value="PKS_PP-bd"/>
</dbReference>
<dbReference type="Pfam" id="PF02801">
    <property type="entry name" value="Ketoacyl-synt_C"/>
    <property type="match status" value="2"/>
</dbReference>
<reference evidence="15" key="1">
    <citation type="journal article" date="2019" name="Int. J. Syst. Evol. Microbiol.">
        <title>The Global Catalogue of Microorganisms (GCM) 10K type strain sequencing project: providing services to taxonomists for standard genome sequencing and annotation.</title>
        <authorList>
            <consortium name="The Broad Institute Genomics Platform"/>
            <consortium name="The Broad Institute Genome Sequencing Center for Infectious Disease"/>
            <person name="Wu L."/>
            <person name="Ma J."/>
        </authorList>
    </citation>
    <scope>NUCLEOTIDE SEQUENCE [LARGE SCALE GENOMIC DNA]</scope>
    <source>
        <strain evidence="15">CGMCC 4.7152</strain>
    </source>
</reference>
<evidence type="ECO:0000313" key="15">
    <source>
        <dbReference type="Proteomes" id="UP001595912"/>
    </source>
</evidence>
<evidence type="ECO:0000259" key="13">
    <source>
        <dbReference type="PROSITE" id="PS52019"/>
    </source>
</evidence>
<dbReference type="SMART" id="SM00826">
    <property type="entry name" value="PKS_DH"/>
    <property type="match status" value="1"/>
</dbReference>
<dbReference type="CDD" id="cd08956">
    <property type="entry name" value="KR_3_FAS_SDR_x"/>
    <property type="match status" value="1"/>
</dbReference>
<dbReference type="InterPro" id="IPR049552">
    <property type="entry name" value="PKS_DH_N"/>
</dbReference>
<evidence type="ECO:0000259" key="11">
    <source>
        <dbReference type="PROSITE" id="PS50075"/>
    </source>
</evidence>
<evidence type="ECO:0000259" key="12">
    <source>
        <dbReference type="PROSITE" id="PS52004"/>
    </source>
</evidence>
<gene>
    <name evidence="14" type="ORF">ACFPIJ_26560</name>
</gene>